<evidence type="ECO:0000256" key="1">
    <source>
        <dbReference type="PROSITE-ProRule" id="PRU00339"/>
    </source>
</evidence>
<dbReference type="RefSeq" id="WP_144874274.1">
    <property type="nucleotide sequence ID" value="NZ_LR214077.1"/>
</dbReference>
<dbReference type="PROSITE" id="PS50293">
    <property type="entry name" value="TPR_REGION"/>
    <property type="match status" value="2"/>
</dbReference>
<dbReference type="SUPFAM" id="SSF48452">
    <property type="entry name" value="TPR-like"/>
    <property type="match status" value="2"/>
</dbReference>
<evidence type="ECO:0000259" key="3">
    <source>
        <dbReference type="PROSITE" id="PS50011"/>
    </source>
</evidence>
<feature type="transmembrane region" description="Helical" evidence="2">
    <location>
        <begin position="337"/>
        <end position="357"/>
    </location>
</feature>
<dbReference type="InterPro" id="IPR019734">
    <property type="entry name" value="TPR_rpt"/>
</dbReference>
<feature type="repeat" description="TPR" evidence="1">
    <location>
        <begin position="676"/>
        <end position="709"/>
    </location>
</feature>
<dbReference type="GO" id="GO:0051301">
    <property type="term" value="P:cell division"/>
    <property type="evidence" value="ECO:0007669"/>
    <property type="project" value="TreeGrafter"/>
</dbReference>
<keyword evidence="4" id="KW-0418">Kinase</keyword>
<keyword evidence="2" id="KW-0812">Transmembrane</keyword>
<feature type="repeat" description="TPR" evidence="1">
    <location>
        <begin position="464"/>
        <end position="497"/>
    </location>
</feature>
<dbReference type="InterPro" id="IPR000719">
    <property type="entry name" value="Prot_kinase_dom"/>
</dbReference>
<dbReference type="GO" id="GO:0004672">
    <property type="term" value="F:protein kinase activity"/>
    <property type="evidence" value="ECO:0007669"/>
    <property type="project" value="InterPro"/>
</dbReference>
<feature type="repeat" description="TPR" evidence="1">
    <location>
        <begin position="539"/>
        <end position="572"/>
    </location>
</feature>
<organism evidence="4 5">
    <name type="scientific">Hyella patelloides LEGE 07179</name>
    <dbReference type="NCBI Taxonomy" id="945734"/>
    <lineage>
        <taxon>Bacteria</taxon>
        <taxon>Bacillati</taxon>
        <taxon>Cyanobacteriota</taxon>
        <taxon>Cyanophyceae</taxon>
        <taxon>Pleurocapsales</taxon>
        <taxon>Hyellaceae</taxon>
        <taxon>Hyella</taxon>
    </lineage>
</organism>
<feature type="repeat" description="TPR" evidence="1">
    <location>
        <begin position="498"/>
        <end position="531"/>
    </location>
</feature>
<proteinExistence type="predicted"/>
<keyword evidence="4" id="KW-0808">Transferase</keyword>
<dbReference type="AlphaFoldDB" id="A0A563VVU7"/>
<reference evidence="4 5" key="1">
    <citation type="submission" date="2019-01" db="EMBL/GenBank/DDBJ databases">
        <authorList>
            <person name="Brito A."/>
        </authorList>
    </citation>
    <scope>NUCLEOTIDE SEQUENCE [LARGE SCALE GENOMIC DNA]</scope>
    <source>
        <strain evidence="4">1</strain>
    </source>
</reference>
<dbReference type="EMBL" id="CAACVJ010000269">
    <property type="protein sequence ID" value="VEP15517.1"/>
    <property type="molecule type" value="Genomic_DNA"/>
</dbReference>
<dbReference type="InterPro" id="IPR011009">
    <property type="entry name" value="Kinase-like_dom_sf"/>
</dbReference>
<protein>
    <submittedName>
        <fullName evidence="4">Tetratricopeptide repeat protein,protein kinase family protein</fullName>
    </submittedName>
</protein>
<dbReference type="GO" id="GO:0005524">
    <property type="term" value="F:ATP binding"/>
    <property type="evidence" value="ECO:0007669"/>
    <property type="project" value="InterPro"/>
</dbReference>
<feature type="domain" description="Protein kinase" evidence="3">
    <location>
        <begin position="33"/>
        <end position="288"/>
    </location>
</feature>
<sequence length="755" mass="86213">MSHYSNSQSDKKQLNQNTVIIGKRYRMIREITIPSKSHPNDSQNWKTYLAQDTGITDNRLCIVKEIPLPADYETVSSQQKDKWDRLVAIQQKLGTYPEIPQIIAYFVDKFHLYIIREYFEGKTLAQQLSNCSFERTEALKLFLDILDVIAFLHSHNLIHGNIQPENIIQLKSNGKYTLFDFDNIHQVTLNEAKLVDNKIATLLINTNSFFSPEQSAGQPIISSDFYSLGKTVIYSLTKSFSAYWQEEKQEREVVQEIEPQFKKILKKTIVPNVNARYHNTREIFQDLSKIENISTIINSGSVDYASENLKMTKINAQSQPAKIPQKNVKSKTKKSKILSILAGMMSLFAMIAIAELVNPYIRPFYFTLKGKQDLIKEPQIALNQFQKAIDTNSKYTDAWQGRGEALFSLKRYRSALLAYDKATELQPRNALAWKGKGDVLFRLERFDAALTAYNQSLQIAPKNPELLNRQGHALYKLERPEEALQAQETALEIKPNYAQALSDRGVALIELGQYQQAFDSFEDAQAIEPLNPEFWQNKALVLQKIGREPAALRLYEEALKAYNKKLQKNPQDVTALINKGNVLVKLKQYSEAIKAYERVIAINQNYHLAWLNKGNVFFALEEYDKALKSIDRALEIAPESYLTWYDRGSLLRDGKQDSQKAIASYEIATEINPNFYHAWRELGVAYSQSGQQNLALKSFQTALEIEPEDYRSLVGRGVAFLALDKIKEACEAYNKAARINSTFSPAIEAIEKLGC</sequence>
<accession>A0A563VVU7</accession>
<keyword evidence="2" id="KW-1133">Transmembrane helix</keyword>
<feature type="repeat" description="TPR" evidence="1">
    <location>
        <begin position="396"/>
        <end position="429"/>
    </location>
</feature>
<dbReference type="Pfam" id="PF13424">
    <property type="entry name" value="TPR_12"/>
    <property type="match status" value="1"/>
</dbReference>
<dbReference type="Pfam" id="PF00069">
    <property type="entry name" value="Pkinase"/>
    <property type="match status" value="1"/>
</dbReference>
<name>A0A563VVU7_9CYAN</name>
<dbReference type="SUPFAM" id="SSF56112">
    <property type="entry name" value="Protein kinase-like (PK-like)"/>
    <property type="match status" value="1"/>
</dbReference>
<dbReference type="PANTHER" id="PTHR12558:SF13">
    <property type="entry name" value="CELL DIVISION CYCLE PROTEIN 27 HOMOLOG"/>
    <property type="match status" value="1"/>
</dbReference>
<dbReference type="Gene3D" id="1.25.40.10">
    <property type="entry name" value="Tetratricopeptide repeat domain"/>
    <property type="match status" value="5"/>
</dbReference>
<feature type="repeat" description="TPR" evidence="1">
    <location>
        <begin position="430"/>
        <end position="463"/>
    </location>
</feature>
<keyword evidence="1" id="KW-0802">TPR repeat</keyword>
<dbReference type="PANTHER" id="PTHR12558">
    <property type="entry name" value="CELL DIVISION CYCLE 16,23,27"/>
    <property type="match status" value="1"/>
</dbReference>
<keyword evidence="2" id="KW-0472">Membrane</keyword>
<feature type="repeat" description="TPR" evidence="1">
    <location>
        <begin position="607"/>
        <end position="640"/>
    </location>
</feature>
<dbReference type="PROSITE" id="PS50005">
    <property type="entry name" value="TPR"/>
    <property type="match status" value="8"/>
</dbReference>
<gene>
    <name evidence="4" type="ORF">H1P_3400003</name>
</gene>
<dbReference type="Proteomes" id="UP000320055">
    <property type="component" value="Unassembled WGS sequence"/>
</dbReference>
<dbReference type="PROSITE" id="PS50011">
    <property type="entry name" value="PROTEIN_KINASE_DOM"/>
    <property type="match status" value="1"/>
</dbReference>
<dbReference type="InterPro" id="IPR011990">
    <property type="entry name" value="TPR-like_helical_dom_sf"/>
</dbReference>
<evidence type="ECO:0000313" key="5">
    <source>
        <dbReference type="Proteomes" id="UP000320055"/>
    </source>
</evidence>
<dbReference type="Pfam" id="PF13432">
    <property type="entry name" value="TPR_16"/>
    <property type="match status" value="3"/>
</dbReference>
<dbReference type="Pfam" id="PF00515">
    <property type="entry name" value="TPR_1"/>
    <property type="match status" value="1"/>
</dbReference>
<dbReference type="Gene3D" id="1.10.510.10">
    <property type="entry name" value="Transferase(Phosphotransferase) domain 1"/>
    <property type="match status" value="1"/>
</dbReference>
<evidence type="ECO:0000256" key="2">
    <source>
        <dbReference type="SAM" id="Phobius"/>
    </source>
</evidence>
<feature type="repeat" description="TPR" evidence="1">
    <location>
        <begin position="573"/>
        <end position="606"/>
    </location>
</feature>
<dbReference type="SMART" id="SM00028">
    <property type="entry name" value="TPR"/>
    <property type="match status" value="10"/>
</dbReference>
<dbReference type="SMART" id="SM00220">
    <property type="entry name" value="S_TKc"/>
    <property type="match status" value="1"/>
</dbReference>
<keyword evidence="5" id="KW-1185">Reference proteome</keyword>
<dbReference type="OrthoDB" id="568198at2"/>
<evidence type="ECO:0000313" key="4">
    <source>
        <dbReference type="EMBL" id="VEP15517.1"/>
    </source>
</evidence>